<dbReference type="SMART" id="SM00849">
    <property type="entry name" value="Lactamase_B"/>
    <property type="match status" value="1"/>
</dbReference>
<accession>A0A839DWA1</accession>
<dbReference type="PANTHER" id="PTHR42978:SF3">
    <property type="entry name" value="BLR3078 PROTEIN"/>
    <property type="match status" value="1"/>
</dbReference>
<dbReference type="CDD" id="cd07742">
    <property type="entry name" value="metallo-hydrolase-like_MBL-fold"/>
    <property type="match status" value="1"/>
</dbReference>
<dbReference type="AlphaFoldDB" id="A0A839DWA1"/>
<comment type="caution">
    <text evidence="6">The sequence shown here is derived from an EMBL/GenBank/DDBJ whole genome shotgun (WGS) entry which is preliminary data.</text>
</comment>
<evidence type="ECO:0000256" key="3">
    <source>
        <dbReference type="ARBA" id="ARBA00022801"/>
    </source>
</evidence>
<keyword evidence="7" id="KW-1185">Reference proteome</keyword>
<dbReference type="InterPro" id="IPR051013">
    <property type="entry name" value="MBL_superfamily_lactonases"/>
</dbReference>
<dbReference type="PANTHER" id="PTHR42978">
    <property type="entry name" value="QUORUM-QUENCHING LACTONASE YTNP-RELATED-RELATED"/>
    <property type="match status" value="1"/>
</dbReference>
<evidence type="ECO:0000313" key="6">
    <source>
        <dbReference type="EMBL" id="MBA8823605.1"/>
    </source>
</evidence>
<feature type="domain" description="Metallo-beta-lactamase" evidence="5">
    <location>
        <begin position="33"/>
        <end position="262"/>
    </location>
</feature>
<organism evidence="6 7">
    <name type="scientific">Halosaccharopolyspora lacisalsi</name>
    <dbReference type="NCBI Taxonomy" id="1000566"/>
    <lineage>
        <taxon>Bacteria</taxon>
        <taxon>Bacillati</taxon>
        <taxon>Actinomycetota</taxon>
        <taxon>Actinomycetes</taxon>
        <taxon>Pseudonocardiales</taxon>
        <taxon>Pseudonocardiaceae</taxon>
        <taxon>Halosaccharopolyspora</taxon>
    </lineage>
</organism>
<dbReference type="EMBL" id="JACGWZ010000001">
    <property type="protein sequence ID" value="MBA8823605.1"/>
    <property type="molecule type" value="Genomic_DNA"/>
</dbReference>
<sequence length="277" mass="30809">MRVHHLNCATMRPFGGRLLDGAGGGVLRRAEMVCHCLLVETDRGLVLVDTGFGLSDIAPASSSVPWTFRMLVRPELDSEETALRQVLRLGYDPTDVRHVVLTHLDADHAGGLPDFPWAKVHVHGPELRAATAKSAPRRYRSAHWAHGPDWVDYDELSGQSWFGFDAVRQLQGLPEEILLVPLYGHTSGHVGVAIDTGAGWLLHAGDAYFFHEQLAPSPDCPPLLRAFQRHVDTARTLRMNNQRRLRQLARERPEEITPFCAHDSVELDRFPGSAETA</sequence>
<dbReference type="InterPro" id="IPR036866">
    <property type="entry name" value="RibonucZ/Hydroxyglut_hydro"/>
</dbReference>
<comment type="similarity">
    <text evidence="1">Belongs to the metallo-beta-lactamase superfamily.</text>
</comment>
<evidence type="ECO:0000256" key="1">
    <source>
        <dbReference type="ARBA" id="ARBA00007749"/>
    </source>
</evidence>
<dbReference type="InterPro" id="IPR001279">
    <property type="entry name" value="Metallo-B-lactamas"/>
</dbReference>
<dbReference type="RefSeq" id="WP_182542885.1">
    <property type="nucleotide sequence ID" value="NZ_JACGWZ010000001.1"/>
</dbReference>
<dbReference type="Gene3D" id="3.60.15.10">
    <property type="entry name" value="Ribonuclease Z/Hydroxyacylglutathione hydrolase-like"/>
    <property type="match status" value="1"/>
</dbReference>
<dbReference type="GO" id="GO:0016787">
    <property type="term" value="F:hydrolase activity"/>
    <property type="evidence" value="ECO:0007669"/>
    <property type="project" value="UniProtKB-KW"/>
</dbReference>
<dbReference type="Proteomes" id="UP000569329">
    <property type="component" value="Unassembled WGS sequence"/>
</dbReference>
<dbReference type="SUPFAM" id="SSF56281">
    <property type="entry name" value="Metallo-hydrolase/oxidoreductase"/>
    <property type="match status" value="1"/>
</dbReference>
<evidence type="ECO:0000313" key="7">
    <source>
        <dbReference type="Proteomes" id="UP000569329"/>
    </source>
</evidence>
<gene>
    <name evidence="6" type="ORF">FHX42_000934</name>
</gene>
<proteinExistence type="inferred from homology"/>
<evidence type="ECO:0000256" key="4">
    <source>
        <dbReference type="ARBA" id="ARBA00022833"/>
    </source>
</evidence>
<evidence type="ECO:0000259" key="5">
    <source>
        <dbReference type="SMART" id="SM00849"/>
    </source>
</evidence>
<reference evidence="6 7" key="1">
    <citation type="submission" date="2020-07" db="EMBL/GenBank/DDBJ databases">
        <title>Sequencing the genomes of 1000 actinobacteria strains.</title>
        <authorList>
            <person name="Klenk H.-P."/>
        </authorList>
    </citation>
    <scope>NUCLEOTIDE SEQUENCE [LARGE SCALE GENOMIC DNA]</scope>
    <source>
        <strain evidence="6 7">DSM 45975</strain>
    </source>
</reference>
<keyword evidence="3 6" id="KW-0378">Hydrolase</keyword>
<dbReference type="GO" id="GO:0046872">
    <property type="term" value="F:metal ion binding"/>
    <property type="evidence" value="ECO:0007669"/>
    <property type="project" value="UniProtKB-KW"/>
</dbReference>
<keyword evidence="2" id="KW-0479">Metal-binding</keyword>
<evidence type="ECO:0000256" key="2">
    <source>
        <dbReference type="ARBA" id="ARBA00022723"/>
    </source>
</evidence>
<protein>
    <submittedName>
        <fullName evidence="6">Glyoxylase-like metal-dependent hydrolase (Beta-lactamase superfamily II)</fullName>
    </submittedName>
</protein>
<dbReference type="Pfam" id="PF00753">
    <property type="entry name" value="Lactamase_B"/>
    <property type="match status" value="1"/>
</dbReference>
<name>A0A839DWA1_9PSEU</name>
<keyword evidence="4" id="KW-0862">Zinc</keyword>